<evidence type="ECO:0000313" key="1">
    <source>
        <dbReference type="EMBL" id="MBB6210783.1"/>
    </source>
</evidence>
<name>A0A7X0DM81_NOVIT</name>
<protein>
    <submittedName>
        <fullName evidence="1">Uncharacterized protein</fullName>
    </submittedName>
</protein>
<reference evidence="1 2" key="1">
    <citation type="submission" date="2020-08" db="EMBL/GenBank/DDBJ databases">
        <title>Genomic Encyclopedia of Type Strains, Phase IV (KMG-IV): sequencing the most valuable type-strain genomes for metagenomic binning, comparative biology and taxonomic classification.</title>
        <authorList>
            <person name="Goeker M."/>
        </authorList>
    </citation>
    <scope>NUCLEOTIDE SEQUENCE [LARGE SCALE GENOMIC DNA]</scope>
    <source>
        <strain evidence="1 2">DSM 11590</strain>
    </source>
</reference>
<gene>
    <name evidence="1" type="ORF">FHS48_002208</name>
</gene>
<accession>A0A7X0DM81</accession>
<proteinExistence type="predicted"/>
<organism evidence="1 2">
    <name type="scientific">Novispirillum itersonii</name>
    <name type="common">Aquaspirillum itersonii</name>
    <dbReference type="NCBI Taxonomy" id="189"/>
    <lineage>
        <taxon>Bacteria</taxon>
        <taxon>Pseudomonadati</taxon>
        <taxon>Pseudomonadota</taxon>
        <taxon>Alphaproteobacteria</taxon>
        <taxon>Rhodospirillales</taxon>
        <taxon>Novispirillaceae</taxon>
        <taxon>Novispirillum</taxon>
    </lineage>
</organism>
<keyword evidence="2" id="KW-1185">Reference proteome</keyword>
<evidence type="ECO:0000313" key="2">
    <source>
        <dbReference type="Proteomes" id="UP000544872"/>
    </source>
</evidence>
<dbReference type="Proteomes" id="UP000544872">
    <property type="component" value="Unassembled WGS sequence"/>
</dbReference>
<dbReference type="RefSeq" id="WP_184263603.1">
    <property type="nucleotide sequence ID" value="NZ_JACIIX010000007.1"/>
</dbReference>
<dbReference type="AlphaFoldDB" id="A0A7X0DM81"/>
<dbReference type="EMBL" id="JACIIX010000007">
    <property type="protein sequence ID" value="MBB6210783.1"/>
    <property type="molecule type" value="Genomic_DNA"/>
</dbReference>
<comment type="caution">
    <text evidence="1">The sequence shown here is derived from an EMBL/GenBank/DDBJ whole genome shotgun (WGS) entry which is preliminary data.</text>
</comment>
<sequence>MSFKSEHPDFKGYESDEYYVVALPTAFSSALQGFLTRHCDGTNELKSVLNDIASRIPMEPTTNWGWDFLIEDMRLYVARLCKSDLPKAMDFLADLATNRRDSFSQETINEFLYDLDIGYELETEKWSGNTHWKLRPTVSSRSAPIKDAAPYVKNICQQALDHLDQAKDHLSNTNNDRDRKDAVRDCLSAMESLLKSISGKNDIKDATTFLRAEKTWGLDIIVKDGLSLWNRMQDLYPDVRHGNPNKTEMTDEEALYWVERITCFIKYISRKHDVMT</sequence>